<sequence>MKALLKKIYKRTWLGKVALQPFLKIYRYLEYKLISDESFLKRKFEQTQGFPLDLKNPKTLNAKMQWLKINDLTPLHTLCADKYGVREFVQKEVGAEYLVPVLFRTNNPKELTKENLPHNTNFIIKTTHDSSGGVIVRGDKELDKIDFQLLQKKFTHLLKSKHYRGGRENQYRDIKPQIIVEQLLEDKKGKIPNDYKFHCFNGKAKVVYVSVDREGKNKRNIYDIDWNPLYFTWLAPEKDASNLRGEEIEKPQNYEKMIQIAEKLASHFLYVRVDLYNVEGKIYVGELTFHHGSGFEHIRPIEWDYKMGEMLKLPFE</sequence>
<gene>
    <name evidence="2" type="ORF">CCAN11_2010013</name>
    <name evidence="1" type="ORF">CGC56_06890</name>
</gene>
<evidence type="ECO:0000313" key="3">
    <source>
        <dbReference type="Proteomes" id="UP000039370"/>
    </source>
</evidence>
<dbReference type="EMBL" id="CP022388">
    <property type="protein sequence ID" value="ATA91918.1"/>
    <property type="molecule type" value="Genomic_DNA"/>
</dbReference>
<dbReference type="SUPFAM" id="SSF56059">
    <property type="entry name" value="Glutathione synthetase ATP-binding domain-like"/>
    <property type="match status" value="1"/>
</dbReference>
<evidence type="ECO:0000313" key="2">
    <source>
        <dbReference type="EMBL" id="CEN49811.1"/>
    </source>
</evidence>
<dbReference type="EMBL" id="CDOK01000115">
    <property type="protein sequence ID" value="CEN49811.1"/>
    <property type="molecule type" value="Genomic_DNA"/>
</dbReference>
<dbReference type="InterPro" id="IPR029465">
    <property type="entry name" value="ATPgrasp_TupA"/>
</dbReference>
<organism evidence="2 3">
    <name type="scientific">Capnocytophaga canimorsus</name>
    <dbReference type="NCBI Taxonomy" id="28188"/>
    <lineage>
        <taxon>Bacteria</taxon>
        <taxon>Pseudomonadati</taxon>
        <taxon>Bacteroidota</taxon>
        <taxon>Flavobacteriia</taxon>
        <taxon>Flavobacteriales</taxon>
        <taxon>Flavobacteriaceae</taxon>
        <taxon>Capnocytophaga</taxon>
    </lineage>
</organism>
<dbReference type="RefSeq" id="WP_013998417.1">
    <property type="nucleotide sequence ID" value="NZ_CP022388.1"/>
</dbReference>
<keyword evidence="1" id="KW-0808">Transferase</keyword>
<reference evidence="4" key="3">
    <citation type="submission" date="2017-06" db="EMBL/GenBank/DDBJ databases">
        <title>Capnocytophaga spp. assemblies.</title>
        <authorList>
            <person name="Gulvik C.A."/>
        </authorList>
    </citation>
    <scope>NUCLEOTIDE SEQUENCE [LARGE SCALE GENOMIC DNA]</scope>
    <source>
        <strain evidence="4">H5594</strain>
    </source>
</reference>
<evidence type="ECO:0000313" key="1">
    <source>
        <dbReference type="EMBL" id="ATA91918.1"/>
    </source>
</evidence>
<accession>A0A0B7ID22</accession>
<protein>
    <submittedName>
        <fullName evidence="1">Glycosyl transferase</fullName>
    </submittedName>
</protein>
<reference evidence="1" key="2">
    <citation type="journal article" date="2017" name="Genome Announc.">
        <title>Twelve Complete Reference Genomes of Clinical Isolates in the Capnocytophaga Genus.</title>
        <authorList>
            <person name="Villarma A."/>
            <person name="Gulvik C.A."/>
            <person name="Rowe L.A."/>
            <person name="Sheth M."/>
            <person name="Juieng P."/>
            <person name="Nicholson A.C."/>
            <person name="Loparev V.N."/>
            <person name="McQuiston J.R."/>
        </authorList>
    </citation>
    <scope>NUCLEOTIDE SEQUENCE</scope>
    <source>
        <strain evidence="1">H5594</strain>
    </source>
</reference>
<dbReference type="Proteomes" id="UP000039370">
    <property type="component" value="Unassembled WGS sequence"/>
</dbReference>
<reference evidence="2 3" key="1">
    <citation type="submission" date="2015-01" db="EMBL/GenBank/DDBJ databases">
        <authorList>
            <person name="MANFREDI Pablo"/>
        </authorList>
    </citation>
    <scope>NUCLEOTIDE SEQUENCE [LARGE SCALE GENOMIC DNA]</scope>
    <source>
        <strain evidence="2 3">Cc11</strain>
    </source>
</reference>
<dbReference type="AlphaFoldDB" id="A0A0B7ID22"/>
<evidence type="ECO:0000313" key="4">
    <source>
        <dbReference type="Proteomes" id="UP000243136"/>
    </source>
</evidence>
<dbReference type="Proteomes" id="UP000243136">
    <property type="component" value="Chromosome"/>
</dbReference>
<name>A0A0B7ID22_9FLAO</name>
<proteinExistence type="predicted"/>
<dbReference type="Pfam" id="PF14305">
    <property type="entry name" value="ATPgrasp_TupA"/>
    <property type="match status" value="1"/>
</dbReference>
<dbReference type="OMA" id="DYKFHMF"/>
<dbReference type="GO" id="GO:0016740">
    <property type="term" value="F:transferase activity"/>
    <property type="evidence" value="ECO:0007669"/>
    <property type="project" value="UniProtKB-KW"/>
</dbReference>